<accession>A0ABR3JKX0</accession>
<proteinExistence type="predicted"/>
<gene>
    <name evidence="1" type="ORF">HGRIS_001994</name>
</gene>
<name>A0ABR3JKX0_9AGAR</name>
<organism evidence="1 2">
    <name type="scientific">Hohenbuehelia grisea</name>
    <dbReference type="NCBI Taxonomy" id="104357"/>
    <lineage>
        <taxon>Eukaryota</taxon>
        <taxon>Fungi</taxon>
        <taxon>Dikarya</taxon>
        <taxon>Basidiomycota</taxon>
        <taxon>Agaricomycotina</taxon>
        <taxon>Agaricomycetes</taxon>
        <taxon>Agaricomycetidae</taxon>
        <taxon>Agaricales</taxon>
        <taxon>Pleurotineae</taxon>
        <taxon>Pleurotaceae</taxon>
        <taxon>Hohenbuehelia</taxon>
    </lineage>
</organism>
<protein>
    <submittedName>
        <fullName evidence="1">Uncharacterized protein</fullName>
    </submittedName>
</protein>
<dbReference type="EMBL" id="JASNQZ010000006">
    <property type="protein sequence ID" value="KAL0955780.1"/>
    <property type="molecule type" value="Genomic_DNA"/>
</dbReference>
<reference evidence="2" key="1">
    <citation type="submission" date="2024-06" db="EMBL/GenBank/DDBJ databases">
        <title>Multi-omics analyses provide insights into the biosynthesis of the anticancer antibiotic pleurotin in Hohenbuehelia grisea.</title>
        <authorList>
            <person name="Weaver J.A."/>
            <person name="Alberti F."/>
        </authorList>
    </citation>
    <scope>NUCLEOTIDE SEQUENCE [LARGE SCALE GENOMIC DNA]</scope>
    <source>
        <strain evidence="2">T-177</strain>
    </source>
</reference>
<evidence type="ECO:0000313" key="2">
    <source>
        <dbReference type="Proteomes" id="UP001556367"/>
    </source>
</evidence>
<keyword evidence="2" id="KW-1185">Reference proteome</keyword>
<dbReference type="Proteomes" id="UP001556367">
    <property type="component" value="Unassembled WGS sequence"/>
</dbReference>
<evidence type="ECO:0000313" key="1">
    <source>
        <dbReference type="EMBL" id="KAL0955780.1"/>
    </source>
</evidence>
<comment type="caution">
    <text evidence="1">The sequence shown here is derived from an EMBL/GenBank/DDBJ whole genome shotgun (WGS) entry which is preliminary data.</text>
</comment>
<sequence>MISSSRRQRWVCLEDTGTFEADVRMEGSPDTFHLELRFTSKYFVLVGYMQSSWKIGILGTMLPAEGQEPVAVAILLEKDGTRAPARYTKLLTARFENFPPLSRIRIKPPEVVFIM</sequence>